<comment type="caution">
    <text evidence="2">The sequence shown here is derived from an EMBL/GenBank/DDBJ whole genome shotgun (WGS) entry which is preliminary data.</text>
</comment>
<evidence type="ECO:0000313" key="2">
    <source>
        <dbReference type="EMBL" id="TPP66588.1"/>
    </source>
</evidence>
<feature type="region of interest" description="Disordered" evidence="1">
    <location>
        <begin position="209"/>
        <end position="234"/>
    </location>
</feature>
<sequence>MEDQERNSPDAPLPLIFDNKLRLPNQEEVTEMDGQLRYCDSEAVESKVTGTTRPVGWKSETAAQSPKHERGVQSPLYREFDFESNSRSSGRRQDFHSDYLTEEQNPRMSAVRLMREQKSQDYHSMTRLSAGPFCTPLSHSHDDLRRSRSQFAAATATTYPTLGSRPRFQDSHAYHVLERSLAPLVRGSTSQVSPHGGPVMLSNPRVRRVLGGSENRSTMSSCDQPGDILRSQGE</sequence>
<feature type="region of interest" description="Disordered" evidence="1">
    <location>
        <begin position="43"/>
        <end position="77"/>
    </location>
</feature>
<dbReference type="AlphaFoldDB" id="A0A504Z9N7"/>
<keyword evidence="3" id="KW-1185">Reference proteome</keyword>
<dbReference type="EMBL" id="SUNJ01001621">
    <property type="protein sequence ID" value="TPP66588.1"/>
    <property type="molecule type" value="Genomic_DNA"/>
</dbReference>
<gene>
    <name evidence="2" type="ORF">FGIG_07903</name>
</gene>
<evidence type="ECO:0000256" key="1">
    <source>
        <dbReference type="SAM" id="MobiDB-lite"/>
    </source>
</evidence>
<evidence type="ECO:0000313" key="3">
    <source>
        <dbReference type="Proteomes" id="UP000316759"/>
    </source>
</evidence>
<protein>
    <submittedName>
        <fullName evidence="2">Uncharacterized protein</fullName>
    </submittedName>
</protein>
<proteinExistence type="predicted"/>
<accession>A0A504Z9N7</accession>
<reference evidence="2 3" key="1">
    <citation type="submission" date="2019-04" db="EMBL/GenBank/DDBJ databases">
        <title>Annotation for the trematode Fasciola gigantica.</title>
        <authorList>
            <person name="Choi Y.-J."/>
        </authorList>
    </citation>
    <scope>NUCLEOTIDE SEQUENCE [LARGE SCALE GENOMIC DNA]</scope>
    <source>
        <strain evidence="2">Uganda_cow_1</strain>
    </source>
</reference>
<dbReference type="Proteomes" id="UP000316759">
    <property type="component" value="Unassembled WGS sequence"/>
</dbReference>
<name>A0A504Z9N7_FASGI</name>
<feature type="compositionally biased region" description="Polar residues" evidence="1">
    <location>
        <begin position="214"/>
        <end position="223"/>
    </location>
</feature>
<organism evidence="2 3">
    <name type="scientific">Fasciola gigantica</name>
    <name type="common">Giant liver fluke</name>
    <dbReference type="NCBI Taxonomy" id="46835"/>
    <lineage>
        <taxon>Eukaryota</taxon>
        <taxon>Metazoa</taxon>
        <taxon>Spiralia</taxon>
        <taxon>Lophotrochozoa</taxon>
        <taxon>Platyhelminthes</taxon>
        <taxon>Trematoda</taxon>
        <taxon>Digenea</taxon>
        <taxon>Plagiorchiida</taxon>
        <taxon>Echinostomata</taxon>
        <taxon>Echinostomatoidea</taxon>
        <taxon>Fasciolidae</taxon>
        <taxon>Fasciola</taxon>
    </lineage>
</organism>